<dbReference type="GO" id="GO:0032955">
    <property type="term" value="P:regulation of division septum assembly"/>
    <property type="evidence" value="ECO:0007669"/>
    <property type="project" value="InterPro"/>
</dbReference>
<organism evidence="5 6">
    <name type="scientific">Desulfosalsimonas propionicica</name>
    <dbReference type="NCBI Taxonomy" id="332175"/>
    <lineage>
        <taxon>Bacteria</taxon>
        <taxon>Pseudomonadati</taxon>
        <taxon>Thermodesulfobacteriota</taxon>
        <taxon>Desulfobacteria</taxon>
        <taxon>Desulfobacterales</taxon>
        <taxon>Desulfosalsimonadaceae</taxon>
        <taxon>Desulfosalsimonas</taxon>
    </lineage>
</organism>
<evidence type="ECO:0000313" key="5">
    <source>
        <dbReference type="EMBL" id="MBA2882576.1"/>
    </source>
</evidence>
<dbReference type="HAMAP" id="MF_00262">
    <property type="entry name" value="MinE"/>
    <property type="match status" value="1"/>
</dbReference>
<dbReference type="EMBL" id="JACDUS010000010">
    <property type="protein sequence ID" value="MBA2882576.1"/>
    <property type="molecule type" value="Genomic_DNA"/>
</dbReference>
<dbReference type="InterPro" id="IPR005527">
    <property type="entry name" value="MinE"/>
</dbReference>
<evidence type="ECO:0000256" key="3">
    <source>
        <dbReference type="ARBA" id="ARBA00025265"/>
    </source>
</evidence>
<dbReference type="Proteomes" id="UP000525298">
    <property type="component" value="Unassembled WGS sequence"/>
</dbReference>
<comment type="similarity">
    <text evidence="1 4">Belongs to the MinE family.</text>
</comment>
<protein>
    <recommendedName>
        <fullName evidence="2 4">Cell division topological specificity factor</fullName>
    </recommendedName>
</protein>
<keyword evidence="6" id="KW-1185">Reference proteome</keyword>
<reference evidence="5 6" key="1">
    <citation type="submission" date="2020-07" db="EMBL/GenBank/DDBJ databases">
        <title>Genomic Encyclopedia of Type Strains, Phase IV (KMG-IV): sequencing the most valuable type-strain genomes for metagenomic binning, comparative biology and taxonomic classification.</title>
        <authorList>
            <person name="Goeker M."/>
        </authorList>
    </citation>
    <scope>NUCLEOTIDE SEQUENCE [LARGE SCALE GENOMIC DNA]</scope>
    <source>
        <strain evidence="5 6">DSM 17721</strain>
    </source>
</reference>
<comment type="function">
    <text evidence="3 4">Prevents the cell division inhibition by proteins MinC and MinD at internal division sites while permitting inhibition at polar sites. This ensures cell division at the proper site by restricting the formation of a division septum at the midpoint of the long axis of the cell.</text>
</comment>
<keyword evidence="4" id="KW-0131">Cell cycle</keyword>
<dbReference type="Pfam" id="PF03776">
    <property type="entry name" value="MinE"/>
    <property type="match status" value="1"/>
</dbReference>
<evidence type="ECO:0000256" key="1">
    <source>
        <dbReference type="ARBA" id="ARBA00008168"/>
    </source>
</evidence>
<dbReference type="SUPFAM" id="SSF55229">
    <property type="entry name" value="Cell division protein MinE topological specificity domain"/>
    <property type="match status" value="1"/>
</dbReference>
<accession>A0A7W0HM18</accession>
<proteinExistence type="inferred from homology"/>
<dbReference type="NCBIfam" id="TIGR01215">
    <property type="entry name" value="minE"/>
    <property type="match status" value="1"/>
</dbReference>
<dbReference type="Gene3D" id="3.30.1070.10">
    <property type="entry name" value="Cell division topological specificity factor MinE"/>
    <property type="match status" value="1"/>
</dbReference>
<dbReference type="RefSeq" id="WP_181552205.1">
    <property type="nucleotide sequence ID" value="NZ_JACDUS010000010.1"/>
</dbReference>
<keyword evidence="4 5" id="KW-0132">Cell division</keyword>
<sequence length="98" mass="11218">MSFNALIRKLLNKPDNSRSVAKKRLQFALVYDKLEVKDDMLEDLQQDLVEVISRYFEIDRESLSLDIQRCEGSSALILNTPIVAAKHQKKNREARAGA</sequence>
<evidence type="ECO:0000313" key="6">
    <source>
        <dbReference type="Proteomes" id="UP000525298"/>
    </source>
</evidence>
<dbReference type="AlphaFoldDB" id="A0A7W0HM18"/>
<dbReference type="InterPro" id="IPR036707">
    <property type="entry name" value="MinE_sf"/>
</dbReference>
<evidence type="ECO:0000256" key="4">
    <source>
        <dbReference type="HAMAP-Rule" id="MF_00262"/>
    </source>
</evidence>
<evidence type="ECO:0000256" key="2">
    <source>
        <dbReference type="ARBA" id="ARBA00020112"/>
    </source>
</evidence>
<gene>
    <name evidence="4" type="primary">minE</name>
    <name evidence="5" type="ORF">HNR65_002928</name>
</gene>
<name>A0A7W0HM18_9BACT</name>
<dbReference type="GO" id="GO:0051301">
    <property type="term" value="P:cell division"/>
    <property type="evidence" value="ECO:0007669"/>
    <property type="project" value="UniProtKB-KW"/>
</dbReference>
<comment type="caution">
    <text evidence="5">The sequence shown here is derived from an EMBL/GenBank/DDBJ whole genome shotgun (WGS) entry which is preliminary data.</text>
</comment>